<proteinExistence type="predicted"/>
<organism evidence="1 2">
    <name type="scientific">Panicum virgatum</name>
    <name type="common">Blackwell switchgrass</name>
    <dbReference type="NCBI Taxonomy" id="38727"/>
    <lineage>
        <taxon>Eukaryota</taxon>
        <taxon>Viridiplantae</taxon>
        <taxon>Streptophyta</taxon>
        <taxon>Embryophyta</taxon>
        <taxon>Tracheophyta</taxon>
        <taxon>Spermatophyta</taxon>
        <taxon>Magnoliopsida</taxon>
        <taxon>Liliopsida</taxon>
        <taxon>Poales</taxon>
        <taxon>Poaceae</taxon>
        <taxon>PACMAD clade</taxon>
        <taxon>Panicoideae</taxon>
        <taxon>Panicodae</taxon>
        <taxon>Paniceae</taxon>
        <taxon>Panicinae</taxon>
        <taxon>Panicum</taxon>
        <taxon>Panicum sect. Hiantes</taxon>
    </lineage>
</organism>
<protein>
    <submittedName>
        <fullName evidence="1">Uncharacterized protein</fullName>
    </submittedName>
</protein>
<dbReference type="Proteomes" id="UP000823388">
    <property type="component" value="Chromosome 2N"/>
</dbReference>
<dbReference type="AlphaFoldDB" id="A0A8T0VKB3"/>
<comment type="caution">
    <text evidence="1">The sequence shown here is derived from an EMBL/GenBank/DDBJ whole genome shotgun (WGS) entry which is preliminary data.</text>
</comment>
<evidence type="ECO:0000313" key="2">
    <source>
        <dbReference type="Proteomes" id="UP000823388"/>
    </source>
</evidence>
<dbReference type="EMBL" id="CM029040">
    <property type="protein sequence ID" value="KAG2632119.1"/>
    <property type="molecule type" value="Genomic_DNA"/>
</dbReference>
<keyword evidence="2" id="KW-1185">Reference proteome</keyword>
<accession>A0A8T0VKB3</accession>
<evidence type="ECO:0000313" key="1">
    <source>
        <dbReference type="EMBL" id="KAG2632119.1"/>
    </source>
</evidence>
<gene>
    <name evidence="1" type="ORF">PVAP13_2NG059846</name>
</gene>
<sequence>MWIEDRSIVVGCSLRSNTGIDPQKQKRPPAVWHDCYKLFLAPVGSMRPPPPRLAPRVTVIPH</sequence>
<reference evidence="1" key="1">
    <citation type="submission" date="2020-05" db="EMBL/GenBank/DDBJ databases">
        <title>WGS assembly of Panicum virgatum.</title>
        <authorList>
            <person name="Lovell J.T."/>
            <person name="Jenkins J."/>
            <person name="Shu S."/>
            <person name="Juenger T.E."/>
            <person name="Schmutz J."/>
        </authorList>
    </citation>
    <scope>NUCLEOTIDE SEQUENCE</scope>
    <source>
        <strain evidence="1">AP13</strain>
    </source>
</reference>
<name>A0A8T0VKB3_PANVG</name>